<feature type="region of interest" description="Disordered" evidence="7">
    <location>
        <begin position="1"/>
        <end position="45"/>
    </location>
</feature>
<dbReference type="PROSITE" id="PS50158">
    <property type="entry name" value="ZF_CCHC"/>
    <property type="match status" value="1"/>
</dbReference>
<gene>
    <name evidence="9" type="ORF">B0H16DRAFT_1524135</name>
</gene>
<dbReference type="Pfam" id="PF00098">
    <property type="entry name" value="zf-CCHC"/>
    <property type="match status" value="1"/>
</dbReference>
<keyword evidence="5" id="KW-0862">Zinc</keyword>
<dbReference type="Gene3D" id="4.10.60.10">
    <property type="entry name" value="Zinc finger, CCHC-type"/>
    <property type="match status" value="2"/>
</dbReference>
<sequence length="140" mass="15648">MQDINQDRSQKTVPRTKEEPGHIASGLTPSANSTLPTNGNPSSGVKKRACHSCGRLGHMNRNCPQKKCYNCSRQVLFSPFQNQTAYTFLRQGHISRDCPKPQTCHQCHSPDHISVECSIFSAIVIECRANIHSREIPDDM</sequence>
<feature type="compositionally biased region" description="Basic and acidic residues" evidence="7">
    <location>
        <begin position="1"/>
        <end position="21"/>
    </location>
</feature>
<dbReference type="GO" id="GO:0003676">
    <property type="term" value="F:nucleic acid binding"/>
    <property type="evidence" value="ECO:0007669"/>
    <property type="project" value="InterPro"/>
</dbReference>
<dbReference type="SUPFAM" id="SSF57756">
    <property type="entry name" value="Retrovirus zinc finger-like domains"/>
    <property type="match status" value="2"/>
</dbReference>
<evidence type="ECO:0000256" key="5">
    <source>
        <dbReference type="ARBA" id="ARBA00022833"/>
    </source>
</evidence>
<evidence type="ECO:0000256" key="1">
    <source>
        <dbReference type="ARBA" id="ARBA00022664"/>
    </source>
</evidence>
<dbReference type="PANTHER" id="PTHR47103">
    <property type="entry name" value="DNA-BINDING PROTEIN"/>
    <property type="match status" value="1"/>
</dbReference>
<name>A0AAD7JKA5_9AGAR</name>
<dbReference type="SMART" id="SM00343">
    <property type="entry name" value="ZnF_C2HC"/>
    <property type="match status" value="3"/>
</dbReference>
<dbReference type="GO" id="GO:0008270">
    <property type="term" value="F:zinc ion binding"/>
    <property type="evidence" value="ECO:0007669"/>
    <property type="project" value="UniProtKB-KW"/>
</dbReference>
<dbReference type="AlphaFoldDB" id="A0AAD7JKA5"/>
<accession>A0AAD7JKA5</accession>
<evidence type="ECO:0000313" key="9">
    <source>
        <dbReference type="EMBL" id="KAJ7765723.1"/>
    </source>
</evidence>
<keyword evidence="2" id="KW-0479">Metal-binding</keyword>
<dbReference type="EMBL" id="JARKIB010000025">
    <property type="protein sequence ID" value="KAJ7765723.1"/>
    <property type="molecule type" value="Genomic_DNA"/>
</dbReference>
<dbReference type="InterPro" id="IPR001878">
    <property type="entry name" value="Znf_CCHC"/>
</dbReference>
<comment type="caution">
    <text evidence="9">The sequence shown here is derived from an EMBL/GenBank/DDBJ whole genome shotgun (WGS) entry which is preliminary data.</text>
</comment>
<evidence type="ECO:0000256" key="3">
    <source>
        <dbReference type="ARBA" id="ARBA00022737"/>
    </source>
</evidence>
<keyword evidence="4 6" id="KW-0863">Zinc-finger</keyword>
<dbReference type="InterPro" id="IPR036875">
    <property type="entry name" value="Znf_CCHC_sf"/>
</dbReference>
<keyword evidence="3" id="KW-0677">Repeat</keyword>
<feature type="domain" description="CCHC-type" evidence="8">
    <location>
        <begin position="50"/>
        <end position="65"/>
    </location>
</feature>
<protein>
    <recommendedName>
        <fullName evidence="8">CCHC-type domain-containing protein</fullName>
    </recommendedName>
</protein>
<evidence type="ECO:0000259" key="8">
    <source>
        <dbReference type="PROSITE" id="PS50158"/>
    </source>
</evidence>
<evidence type="ECO:0000256" key="7">
    <source>
        <dbReference type="SAM" id="MobiDB-lite"/>
    </source>
</evidence>
<evidence type="ECO:0000256" key="2">
    <source>
        <dbReference type="ARBA" id="ARBA00022723"/>
    </source>
</evidence>
<proteinExistence type="predicted"/>
<reference evidence="9" key="1">
    <citation type="submission" date="2023-03" db="EMBL/GenBank/DDBJ databases">
        <title>Massive genome expansion in bonnet fungi (Mycena s.s.) driven by repeated elements and novel gene families across ecological guilds.</title>
        <authorList>
            <consortium name="Lawrence Berkeley National Laboratory"/>
            <person name="Harder C.B."/>
            <person name="Miyauchi S."/>
            <person name="Viragh M."/>
            <person name="Kuo A."/>
            <person name="Thoen E."/>
            <person name="Andreopoulos B."/>
            <person name="Lu D."/>
            <person name="Skrede I."/>
            <person name="Drula E."/>
            <person name="Henrissat B."/>
            <person name="Morin E."/>
            <person name="Kohler A."/>
            <person name="Barry K."/>
            <person name="LaButti K."/>
            <person name="Morin E."/>
            <person name="Salamov A."/>
            <person name="Lipzen A."/>
            <person name="Mereny Z."/>
            <person name="Hegedus B."/>
            <person name="Baldrian P."/>
            <person name="Stursova M."/>
            <person name="Weitz H."/>
            <person name="Taylor A."/>
            <person name="Grigoriev I.V."/>
            <person name="Nagy L.G."/>
            <person name="Martin F."/>
            <person name="Kauserud H."/>
        </authorList>
    </citation>
    <scope>NUCLEOTIDE SEQUENCE</scope>
    <source>
        <strain evidence="9">CBHHK182m</strain>
    </source>
</reference>
<evidence type="ECO:0000313" key="10">
    <source>
        <dbReference type="Proteomes" id="UP001215598"/>
    </source>
</evidence>
<feature type="compositionally biased region" description="Polar residues" evidence="7">
    <location>
        <begin position="27"/>
        <end position="43"/>
    </location>
</feature>
<dbReference type="GO" id="GO:0006397">
    <property type="term" value="P:mRNA processing"/>
    <property type="evidence" value="ECO:0007669"/>
    <property type="project" value="UniProtKB-KW"/>
</dbReference>
<dbReference type="PANTHER" id="PTHR47103:SF8">
    <property type="entry name" value="DNA-BINDING PROTEIN"/>
    <property type="match status" value="1"/>
</dbReference>
<keyword evidence="1" id="KW-0507">mRNA processing</keyword>
<dbReference type="Proteomes" id="UP001215598">
    <property type="component" value="Unassembled WGS sequence"/>
</dbReference>
<evidence type="ECO:0000256" key="6">
    <source>
        <dbReference type="PROSITE-ProRule" id="PRU00047"/>
    </source>
</evidence>
<evidence type="ECO:0000256" key="4">
    <source>
        <dbReference type="ARBA" id="ARBA00022771"/>
    </source>
</evidence>
<keyword evidence="10" id="KW-1185">Reference proteome</keyword>
<organism evidence="9 10">
    <name type="scientific">Mycena metata</name>
    <dbReference type="NCBI Taxonomy" id="1033252"/>
    <lineage>
        <taxon>Eukaryota</taxon>
        <taxon>Fungi</taxon>
        <taxon>Dikarya</taxon>
        <taxon>Basidiomycota</taxon>
        <taxon>Agaricomycotina</taxon>
        <taxon>Agaricomycetes</taxon>
        <taxon>Agaricomycetidae</taxon>
        <taxon>Agaricales</taxon>
        <taxon>Marasmiineae</taxon>
        <taxon>Mycenaceae</taxon>
        <taxon>Mycena</taxon>
    </lineage>
</organism>